<evidence type="ECO:0000313" key="2">
    <source>
        <dbReference type="Proteomes" id="UP000007463"/>
    </source>
</evidence>
<dbReference type="AlphaFoldDB" id="F2IJK9"/>
<evidence type="ECO:0000313" key="1">
    <source>
        <dbReference type="EMBL" id="AEA42897.1"/>
    </source>
</evidence>
<reference evidence="1 2" key="1">
    <citation type="journal article" date="2011" name="Stand. Genomic Sci.">
        <title>Complete genome sequence of the gliding freshwater bacterium Fluviicola taffensis type strain (RW262).</title>
        <authorList>
            <person name="Woyke T."/>
            <person name="Chertkov O."/>
            <person name="Lapidus A."/>
            <person name="Nolan M."/>
            <person name="Lucas S."/>
            <person name="Del Rio T.G."/>
            <person name="Tice H."/>
            <person name="Cheng J.F."/>
            <person name="Tapia R."/>
            <person name="Han C."/>
            <person name="Goodwin L."/>
            <person name="Pitluck S."/>
            <person name="Liolios K."/>
            <person name="Pagani I."/>
            <person name="Ivanova N."/>
            <person name="Huntemann M."/>
            <person name="Mavromatis K."/>
            <person name="Mikhailova N."/>
            <person name="Pati A."/>
            <person name="Chen A."/>
            <person name="Palaniappan K."/>
            <person name="Land M."/>
            <person name="Hauser L."/>
            <person name="Brambilla E.M."/>
            <person name="Rohde M."/>
            <person name="Mwirichia R."/>
            <person name="Sikorski J."/>
            <person name="Tindall B.J."/>
            <person name="Goker M."/>
            <person name="Bristow J."/>
            <person name="Eisen J.A."/>
            <person name="Markowitz V."/>
            <person name="Hugenholtz P."/>
            <person name="Klenk H.P."/>
            <person name="Kyrpides N.C."/>
        </authorList>
    </citation>
    <scope>NUCLEOTIDE SEQUENCE [LARGE SCALE GENOMIC DNA]</scope>
    <source>
        <strain evidence="2">DSM 16823 / RW262 / RW262</strain>
    </source>
</reference>
<organism evidence="1 2">
    <name type="scientific">Fluviicola taffensis (strain DSM 16823 / NCIMB 13979 / RW262)</name>
    <dbReference type="NCBI Taxonomy" id="755732"/>
    <lineage>
        <taxon>Bacteria</taxon>
        <taxon>Pseudomonadati</taxon>
        <taxon>Bacteroidota</taxon>
        <taxon>Flavobacteriia</taxon>
        <taxon>Flavobacteriales</taxon>
        <taxon>Crocinitomicaceae</taxon>
        <taxon>Fluviicola</taxon>
    </lineage>
</organism>
<dbReference type="eggNOG" id="ENOG50330AC">
    <property type="taxonomic scope" value="Bacteria"/>
</dbReference>
<dbReference type="STRING" id="755732.Fluta_0896"/>
<dbReference type="OrthoDB" id="7432683at2"/>
<name>F2IJK9_FLUTR</name>
<dbReference type="HOGENOM" id="CLU_074777_0_0_10"/>
<sequence>MKPKKINYKIVEPCHADWDQMKPEAKGRFCSSCSKTVVDFSKMSDFSIVTYLEAKKNESICGRFEEKQLDKTYLWTKSYHQTFSFDLKAVALGLALSTFSALPYQAQNNQAIEQRDATINEPIALLQGEVITSYNHGEESHASGRIKLNDKDYESVTISLMDGNSVELISIKPNRNGIFNIPLDWKKNPTSIRVTAPGYSSHTIYFDNHKSLNNLSVQLVERRMIKGKVSR</sequence>
<reference evidence="2" key="2">
    <citation type="submission" date="2011-02" db="EMBL/GenBank/DDBJ databases">
        <title>The complete genome of Fluviicola taffensis DSM 16823.</title>
        <authorList>
            <consortium name="US DOE Joint Genome Institute (JGI-PGF)"/>
            <person name="Lucas S."/>
            <person name="Copeland A."/>
            <person name="Lapidus A."/>
            <person name="Bruce D."/>
            <person name="Goodwin L."/>
            <person name="Pitluck S."/>
            <person name="Kyrpides N."/>
            <person name="Mavromatis K."/>
            <person name="Ivanova N."/>
            <person name="Mikhailova N."/>
            <person name="Pagani I."/>
            <person name="Chertkov O."/>
            <person name="Detter J.C."/>
            <person name="Han C."/>
            <person name="Tapia R."/>
            <person name="Land M."/>
            <person name="Hauser L."/>
            <person name="Markowitz V."/>
            <person name="Cheng J.-F."/>
            <person name="Hugenholtz P."/>
            <person name="Woyke T."/>
            <person name="Wu D."/>
            <person name="Tindall B."/>
            <person name="Pomrenke H.G."/>
            <person name="Brambilla E."/>
            <person name="Klenk H.-P."/>
            <person name="Eisen J.A."/>
        </authorList>
    </citation>
    <scope>NUCLEOTIDE SEQUENCE [LARGE SCALE GENOMIC DNA]</scope>
    <source>
        <strain evidence="2">DSM 16823 / RW262 / RW262</strain>
    </source>
</reference>
<dbReference type="EMBL" id="CP002542">
    <property type="protein sequence ID" value="AEA42897.1"/>
    <property type="molecule type" value="Genomic_DNA"/>
</dbReference>
<accession>F2IJK9</accession>
<keyword evidence="2" id="KW-1185">Reference proteome</keyword>
<dbReference type="RefSeq" id="WP_013685669.1">
    <property type="nucleotide sequence ID" value="NC_015321.1"/>
</dbReference>
<proteinExistence type="predicted"/>
<protein>
    <submittedName>
        <fullName evidence="1">Uncharacterized protein</fullName>
    </submittedName>
</protein>
<dbReference type="KEGG" id="fte:Fluta_0896"/>
<gene>
    <name evidence="1" type="ordered locus">Fluta_0896</name>
</gene>
<dbReference type="Proteomes" id="UP000007463">
    <property type="component" value="Chromosome"/>
</dbReference>